<dbReference type="SUPFAM" id="SSF51735">
    <property type="entry name" value="NAD(P)-binding Rossmann-fold domains"/>
    <property type="match status" value="1"/>
</dbReference>
<dbReference type="CDD" id="cd08273">
    <property type="entry name" value="MDR8"/>
    <property type="match status" value="1"/>
</dbReference>
<dbReference type="InterPro" id="IPR051397">
    <property type="entry name" value="Zn-ADH-like_protein"/>
</dbReference>
<dbReference type="InterPro" id="IPR013154">
    <property type="entry name" value="ADH-like_N"/>
</dbReference>
<dbReference type="RefSeq" id="WP_183337742.1">
    <property type="nucleotide sequence ID" value="NZ_JACHZG010000001.1"/>
</dbReference>
<comment type="caution">
    <text evidence="2">The sequence shown here is derived from an EMBL/GenBank/DDBJ whole genome shotgun (WGS) entry which is preliminary data.</text>
</comment>
<dbReference type="SUPFAM" id="SSF50129">
    <property type="entry name" value="GroES-like"/>
    <property type="match status" value="1"/>
</dbReference>
<dbReference type="EC" id="1.6.5.5" evidence="2"/>
<dbReference type="AlphaFoldDB" id="A0A7W5JV28"/>
<dbReference type="PANTHER" id="PTHR43677">
    <property type="entry name" value="SHORT-CHAIN DEHYDROGENASE/REDUCTASE"/>
    <property type="match status" value="1"/>
</dbReference>
<sequence>MSRTDDPTVEIVLPGVVEPDGLQVRTRDLAAPGRGEALVDVEATGVSFAEQAMRRNRYPGQPRFPFVPGYDVVGRVTAVGAGVDPALVGQRVAALTKTGGWASRVLLDARDLLPVPEGLDAGEVESLVVNGITAWQMLHRTAQVAPGQTVLVHGANGGVGTTLAQLARHHGVRVIGAARPRHHDALRRLGVEPVDPSDPAAMDAQVRALAPGGVDAVFDNLGGPTLLRSWRLLAPGGWLVSSSIASVTSGNLVWAFLRLLARLALWNLAPNGRHAGFYDIWAGHRTRPGRFRAHLRTDLDAVLALLVAGVLVPEVAARLPLTEAAEGLRVAEERTRLGKVVLLP</sequence>
<keyword evidence="2" id="KW-0560">Oxidoreductase</keyword>
<evidence type="ECO:0000259" key="1">
    <source>
        <dbReference type="SMART" id="SM00829"/>
    </source>
</evidence>
<dbReference type="Pfam" id="PF13602">
    <property type="entry name" value="ADH_zinc_N_2"/>
    <property type="match status" value="1"/>
</dbReference>
<dbReference type="Gene3D" id="3.90.180.10">
    <property type="entry name" value="Medium-chain alcohol dehydrogenases, catalytic domain"/>
    <property type="match status" value="1"/>
</dbReference>
<dbReference type="Proteomes" id="UP000565572">
    <property type="component" value="Unassembled WGS sequence"/>
</dbReference>
<dbReference type="GO" id="GO:0003960">
    <property type="term" value="F:quinone reductase (NADPH) activity"/>
    <property type="evidence" value="ECO:0007669"/>
    <property type="project" value="UniProtKB-EC"/>
</dbReference>
<evidence type="ECO:0000313" key="2">
    <source>
        <dbReference type="EMBL" id="MBB3326880.1"/>
    </source>
</evidence>
<proteinExistence type="predicted"/>
<evidence type="ECO:0000313" key="3">
    <source>
        <dbReference type="Proteomes" id="UP000565572"/>
    </source>
</evidence>
<protein>
    <submittedName>
        <fullName evidence="2">NADPH2:quinone reductase</fullName>
        <ecNumber evidence="2">1.6.5.5</ecNumber>
    </submittedName>
</protein>
<dbReference type="Pfam" id="PF08240">
    <property type="entry name" value="ADH_N"/>
    <property type="match status" value="1"/>
</dbReference>
<gene>
    <name evidence="2" type="ORF">FHX39_001824</name>
</gene>
<dbReference type="EMBL" id="JACHZG010000001">
    <property type="protein sequence ID" value="MBB3326880.1"/>
    <property type="molecule type" value="Genomic_DNA"/>
</dbReference>
<feature type="domain" description="Enoyl reductase (ER)" evidence="1">
    <location>
        <begin position="15"/>
        <end position="342"/>
    </location>
</feature>
<keyword evidence="3" id="KW-1185">Reference proteome</keyword>
<reference evidence="2 3" key="1">
    <citation type="submission" date="2020-08" db="EMBL/GenBank/DDBJ databases">
        <title>Sequencing the genomes of 1000 actinobacteria strains.</title>
        <authorList>
            <person name="Klenk H.-P."/>
        </authorList>
    </citation>
    <scope>NUCLEOTIDE SEQUENCE [LARGE SCALE GENOMIC DNA]</scope>
    <source>
        <strain evidence="2 3">DSM 11053</strain>
    </source>
</reference>
<organism evidence="2 3">
    <name type="scientific">Microlunatus antarcticus</name>
    <dbReference type="NCBI Taxonomy" id="53388"/>
    <lineage>
        <taxon>Bacteria</taxon>
        <taxon>Bacillati</taxon>
        <taxon>Actinomycetota</taxon>
        <taxon>Actinomycetes</taxon>
        <taxon>Propionibacteriales</taxon>
        <taxon>Propionibacteriaceae</taxon>
        <taxon>Microlunatus</taxon>
    </lineage>
</organism>
<dbReference type="InterPro" id="IPR036291">
    <property type="entry name" value="NAD(P)-bd_dom_sf"/>
</dbReference>
<dbReference type="InterPro" id="IPR020843">
    <property type="entry name" value="ER"/>
</dbReference>
<dbReference type="PANTHER" id="PTHR43677:SF4">
    <property type="entry name" value="QUINONE OXIDOREDUCTASE-LIKE PROTEIN 2"/>
    <property type="match status" value="1"/>
</dbReference>
<dbReference type="SMART" id="SM00829">
    <property type="entry name" value="PKS_ER"/>
    <property type="match status" value="1"/>
</dbReference>
<accession>A0A7W5JV28</accession>
<dbReference type="Gene3D" id="3.40.50.720">
    <property type="entry name" value="NAD(P)-binding Rossmann-like Domain"/>
    <property type="match status" value="1"/>
</dbReference>
<dbReference type="InterPro" id="IPR011032">
    <property type="entry name" value="GroES-like_sf"/>
</dbReference>
<name>A0A7W5JV28_9ACTN</name>